<feature type="region of interest" description="Disordered" evidence="1">
    <location>
        <begin position="97"/>
        <end position="171"/>
    </location>
</feature>
<protein>
    <submittedName>
        <fullName evidence="2">Uncharacterized protein</fullName>
    </submittedName>
</protein>
<proteinExistence type="predicted"/>
<feature type="compositionally biased region" description="Basic and acidic residues" evidence="1">
    <location>
        <begin position="117"/>
        <end position="156"/>
    </location>
</feature>
<sequence length="171" mass="19873">MEEKLYQEAYEEISWFLHSSPKVKSVAIERYHGLYELYRKKPDKVRETAKYALVIYRLSDFSSDGSWRVRFDNIEVHHIFLRLLHLDLTNEEYKKLASKEEKVKDEGSSLLSGTTPRSEKNTTLDGKEKEGSAASVKSEKAQQSEDLLKRSPDNRVNHWKPRHMTKGGLSS</sequence>
<accession>A0A9W5YT91</accession>
<gene>
    <name evidence="2" type="ORF">AbraCBS73388_007562</name>
</gene>
<feature type="compositionally biased region" description="Basic and acidic residues" evidence="1">
    <location>
        <begin position="97"/>
        <end position="107"/>
    </location>
</feature>
<name>A0A9W5YT91_9EURO</name>
<dbReference type="AlphaFoldDB" id="A0A9W5YT91"/>
<reference evidence="2" key="1">
    <citation type="submission" date="2022-07" db="EMBL/GenBank/DDBJ databases">
        <title>Taxonomy of Aspergillus series Nigri: significant species reduction supported by multi-species coalescent approaches.</title>
        <authorList>
            <person name="Bian C."/>
            <person name="Kusuya Y."/>
            <person name="Sklenar F."/>
            <person name="D'hooge E."/>
            <person name="Yaguchi T."/>
            <person name="Takahashi H."/>
            <person name="Hubka V."/>
        </authorList>
    </citation>
    <scope>NUCLEOTIDE SEQUENCE</scope>
    <source>
        <strain evidence="2">CBS 733.88</strain>
    </source>
</reference>
<dbReference type="Proteomes" id="UP001143548">
    <property type="component" value="Unassembled WGS sequence"/>
</dbReference>
<comment type="caution">
    <text evidence="2">The sequence shown here is derived from an EMBL/GenBank/DDBJ whole genome shotgun (WGS) entry which is preliminary data.</text>
</comment>
<organism evidence="2 3">
    <name type="scientific">Aspergillus brasiliensis</name>
    <dbReference type="NCBI Taxonomy" id="319629"/>
    <lineage>
        <taxon>Eukaryota</taxon>
        <taxon>Fungi</taxon>
        <taxon>Dikarya</taxon>
        <taxon>Ascomycota</taxon>
        <taxon>Pezizomycotina</taxon>
        <taxon>Eurotiomycetes</taxon>
        <taxon>Eurotiomycetidae</taxon>
        <taxon>Eurotiales</taxon>
        <taxon>Aspergillaceae</taxon>
        <taxon>Aspergillus</taxon>
        <taxon>Aspergillus subgen. Circumdati</taxon>
    </lineage>
</organism>
<evidence type="ECO:0000256" key="1">
    <source>
        <dbReference type="SAM" id="MobiDB-lite"/>
    </source>
</evidence>
<dbReference type="EMBL" id="BROQ01000042">
    <property type="protein sequence ID" value="GKZ21657.1"/>
    <property type="molecule type" value="Genomic_DNA"/>
</dbReference>
<evidence type="ECO:0000313" key="3">
    <source>
        <dbReference type="Proteomes" id="UP001143548"/>
    </source>
</evidence>
<evidence type="ECO:0000313" key="2">
    <source>
        <dbReference type="EMBL" id="GKZ21657.1"/>
    </source>
</evidence>